<dbReference type="OrthoDB" id="9928910at2"/>
<proteinExistence type="predicted"/>
<evidence type="ECO:0000313" key="2">
    <source>
        <dbReference type="Proteomes" id="UP000480425"/>
    </source>
</evidence>
<dbReference type="RefSeq" id="WP_153126245.1">
    <property type="nucleotide sequence ID" value="NZ_VZCB01000103.1"/>
</dbReference>
<gene>
    <name evidence="1" type="ORF">F7D73_15710</name>
</gene>
<protein>
    <recommendedName>
        <fullName evidence="3">DUF5675 domain-containing protein</fullName>
    </recommendedName>
</protein>
<dbReference type="EMBL" id="VZCB01000103">
    <property type="protein sequence ID" value="MQN82356.1"/>
    <property type="molecule type" value="Genomic_DNA"/>
</dbReference>
<accession>A0A6G1U4K0</accession>
<dbReference type="AlphaFoldDB" id="A0A6G1U4K0"/>
<comment type="caution">
    <text evidence="1">The sequence shown here is derived from an EMBL/GenBank/DDBJ whole genome shotgun (WGS) entry which is preliminary data.</text>
</comment>
<sequence>MMKLVLNRFRTVRGAVVGRLSQEITDRKGGVVDHEPICDTVEREGGCLEPGEYRVVVAKCRSFARKMMFLEAVKKEASSSSDASSGVGCSPLPLPEICERCRLERKHHRFGCLDELHALSCPMLQPGNGPFPLRKGGILIGEAHAPGFVLRSQELFLQLFDRVKKVIARKGEVVVEVKEEMG</sequence>
<organism evidence="1 2">
    <name type="scientific">Segatella copri</name>
    <dbReference type="NCBI Taxonomy" id="165179"/>
    <lineage>
        <taxon>Bacteria</taxon>
        <taxon>Pseudomonadati</taxon>
        <taxon>Bacteroidota</taxon>
        <taxon>Bacteroidia</taxon>
        <taxon>Bacteroidales</taxon>
        <taxon>Prevotellaceae</taxon>
        <taxon>Segatella</taxon>
    </lineage>
</organism>
<reference evidence="1 2" key="1">
    <citation type="submission" date="2019-09" db="EMBL/GenBank/DDBJ databases">
        <title>Distinct polysaccharide growth profiles of human intestinal Prevotella copri isolates.</title>
        <authorList>
            <person name="Fehlner-Peach H."/>
            <person name="Magnabosco C."/>
            <person name="Raghavan V."/>
            <person name="Scher J.U."/>
            <person name="Tett A."/>
            <person name="Cox L.M."/>
            <person name="Gottsegen C."/>
            <person name="Watters A."/>
            <person name="Wiltshire- Gordon J.D."/>
            <person name="Segata N."/>
            <person name="Bonneau R."/>
            <person name="Littman D.R."/>
        </authorList>
    </citation>
    <scope>NUCLEOTIDE SEQUENCE [LARGE SCALE GENOMIC DNA]</scope>
    <source>
        <strain evidence="2">iA622</strain>
    </source>
</reference>
<evidence type="ECO:0008006" key="3">
    <source>
        <dbReference type="Google" id="ProtNLM"/>
    </source>
</evidence>
<name>A0A6G1U4K0_9BACT</name>
<evidence type="ECO:0000313" key="1">
    <source>
        <dbReference type="EMBL" id="MQN82356.1"/>
    </source>
</evidence>
<dbReference type="Proteomes" id="UP000480425">
    <property type="component" value="Unassembled WGS sequence"/>
</dbReference>